<proteinExistence type="predicted"/>
<keyword evidence="3" id="KW-1185">Reference proteome</keyword>
<gene>
    <name evidence="2" type="ORF">NQF78_10780</name>
</gene>
<reference evidence="2 3" key="1">
    <citation type="submission" date="2022-07" db="EMBL/GenBank/DDBJ databases">
        <title>Characterization of plant growth promoting rhizobacteria (PGPR) for use as bioinoculants in agriculture.</title>
        <authorList>
            <person name="Hassen A.I."/>
            <person name="Pierneef R."/>
        </authorList>
    </citation>
    <scope>NUCLEOTIDE SEQUENCE [LARGE SCALE GENOMIC DNA]</scope>
    <source>
        <strain evidence="2 3">SARCC-3054</strain>
    </source>
</reference>
<name>A0ABT3YTE0_9PSED</name>
<sequence>MQWKHALLLLAVAGCGTSQAADIDFSSAADFTRMEILLKDDPSAQPDHVRLSVTLSPEATIRARRISREALGQPLNLSINGQHISTATVHSELGAQLMIVMSRPVAKKLLPTLIEK</sequence>
<evidence type="ECO:0008006" key="4">
    <source>
        <dbReference type="Google" id="ProtNLM"/>
    </source>
</evidence>
<protein>
    <recommendedName>
        <fullName evidence="4">Lipoprotein</fullName>
    </recommendedName>
</protein>
<accession>A0ABT3YTE0</accession>
<dbReference type="RefSeq" id="WP_186744493.1">
    <property type="nucleotide sequence ID" value="NZ_CP077087.1"/>
</dbReference>
<dbReference type="Proteomes" id="UP001207830">
    <property type="component" value="Unassembled WGS sequence"/>
</dbReference>
<dbReference type="PROSITE" id="PS51257">
    <property type="entry name" value="PROKAR_LIPOPROTEIN"/>
    <property type="match status" value="1"/>
</dbReference>
<feature type="chain" id="PRO_5046625655" description="Lipoprotein" evidence="1">
    <location>
        <begin position="21"/>
        <end position="116"/>
    </location>
</feature>
<keyword evidence="1" id="KW-0732">Signal</keyword>
<organism evidence="2 3">
    <name type="scientific">Pseudomonas monsensis</name>
    <dbReference type="NCBI Taxonomy" id="2745509"/>
    <lineage>
        <taxon>Bacteria</taxon>
        <taxon>Pseudomonadati</taxon>
        <taxon>Pseudomonadota</taxon>
        <taxon>Gammaproteobacteria</taxon>
        <taxon>Pseudomonadales</taxon>
        <taxon>Pseudomonadaceae</taxon>
        <taxon>Pseudomonas</taxon>
    </lineage>
</organism>
<evidence type="ECO:0000256" key="1">
    <source>
        <dbReference type="SAM" id="SignalP"/>
    </source>
</evidence>
<comment type="caution">
    <text evidence="2">The sequence shown here is derived from an EMBL/GenBank/DDBJ whole genome shotgun (WGS) entry which is preliminary data.</text>
</comment>
<evidence type="ECO:0000313" key="2">
    <source>
        <dbReference type="EMBL" id="MCY0108799.1"/>
    </source>
</evidence>
<evidence type="ECO:0000313" key="3">
    <source>
        <dbReference type="Proteomes" id="UP001207830"/>
    </source>
</evidence>
<feature type="signal peptide" evidence="1">
    <location>
        <begin position="1"/>
        <end position="20"/>
    </location>
</feature>
<dbReference type="EMBL" id="JANIGP010000005">
    <property type="protein sequence ID" value="MCY0108799.1"/>
    <property type="molecule type" value="Genomic_DNA"/>
</dbReference>